<keyword evidence="6" id="KW-1133">Transmembrane helix</keyword>
<dbReference type="Gene3D" id="3.30.40.10">
    <property type="entry name" value="Zinc/RING finger domain, C3HC4 (zinc finger)"/>
    <property type="match status" value="1"/>
</dbReference>
<dbReference type="GO" id="GO:0008270">
    <property type="term" value="F:zinc ion binding"/>
    <property type="evidence" value="ECO:0007669"/>
    <property type="project" value="UniProtKB-KW"/>
</dbReference>
<dbReference type="SMART" id="SM00744">
    <property type="entry name" value="RINGv"/>
    <property type="match status" value="1"/>
</dbReference>
<feature type="transmembrane region" description="Helical" evidence="6">
    <location>
        <begin position="12"/>
        <end position="32"/>
    </location>
</feature>
<reference evidence="8" key="1">
    <citation type="submission" date="2023-05" db="EMBL/GenBank/DDBJ databases">
        <title>Genome and transcriptome analyses reveal genes involved in the formation of fine ridges on petal epidermal cells in Hibiscus trionum.</title>
        <authorList>
            <person name="Koshimizu S."/>
            <person name="Masuda S."/>
            <person name="Ishii T."/>
            <person name="Shirasu K."/>
            <person name="Hoshino A."/>
            <person name="Arita M."/>
        </authorList>
    </citation>
    <scope>NUCLEOTIDE SEQUENCE</scope>
    <source>
        <strain evidence="8">Hamamatsu line</strain>
    </source>
</reference>
<dbReference type="SMART" id="SM00184">
    <property type="entry name" value="RING"/>
    <property type="match status" value="1"/>
</dbReference>
<dbReference type="AlphaFoldDB" id="A0A9W7IR50"/>
<accession>A0A9W7IR50</accession>
<keyword evidence="6" id="KW-0472">Membrane</keyword>
<feature type="region of interest" description="Disordered" evidence="5">
    <location>
        <begin position="44"/>
        <end position="67"/>
    </location>
</feature>
<evidence type="ECO:0000313" key="8">
    <source>
        <dbReference type="EMBL" id="GMI98588.1"/>
    </source>
</evidence>
<evidence type="ECO:0000256" key="1">
    <source>
        <dbReference type="ARBA" id="ARBA00022723"/>
    </source>
</evidence>
<dbReference type="InterPro" id="IPR001841">
    <property type="entry name" value="Znf_RING"/>
</dbReference>
<proteinExistence type="predicted"/>
<dbReference type="InterPro" id="IPR011016">
    <property type="entry name" value="Znf_RING-CH"/>
</dbReference>
<evidence type="ECO:0000259" key="7">
    <source>
        <dbReference type="PROSITE" id="PS50089"/>
    </source>
</evidence>
<dbReference type="InterPro" id="IPR044249">
    <property type="entry name" value="XERICO-like"/>
</dbReference>
<keyword evidence="1" id="KW-0479">Metal-binding</keyword>
<dbReference type="SUPFAM" id="SSF57850">
    <property type="entry name" value="RING/U-box"/>
    <property type="match status" value="1"/>
</dbReference>
<dbReference type="PANTHER" id="PTHR47258:SF1">
    <property type="entry name" value="E3 UBIQUITIN-PROTEIN LIGASE XERICO-RELATED"/>
    <property type="match status" value="1"/>
</dbReference>
<dbReference type="PANTHER" id="PTHR47258">
    <property type="match status" value="1"/>
</dbReference>
<dbReference type="EMBL" id="BSYR01000033">
    <property type="protein sequence ID" value="GMI98588.1"/>
    <property type="molecule type" value="Genomic_DNA"/>
</dbReference>
<keyword evidence="6" id="KW-0812">Transmembrane</keyword>
<sequence>MGLSSLPTPSEGMLCVFLVNAALFLSMIKGILRPVLRIVGIHLSSSPSSSPDSMASTPDSMTSTPDSMPLYEDYDEAALERASYAKTAKKYVAEFRGSNPAIRFDTLSSSERPEYDCPVCRCEFEPESEVNLLSCNHLFHRECVEKWVRYLRGTCPLCRTPLVEDGDFASYY</sequence>
<feature type="domain" description="RING-type" evidence="7">
    <location>
        <begin position="117"/>
        <end position="159"/>
    </location>
</feature>
<evidence type="ECO:0000256" key="6">
    <source>
        <dbReference type="SAM" id="Phobius"/>
    </source>
</evidence>
<dbReference type="OrthoDB" id="8062037at2759"/>
<keyword evidence="9" id="KW-1185">Reference proteome</keyword>
<evidence type="ECO:0000256" key="2">
    <source>
        <dbReference type="ARBA" id="ARBA00022771"/>
    </source>
</evidence>
<evidence type="ECO:0000256" key="3">
    <source>
        <dbReference type="ARBA" id="ARBA00022833"/>
    </source>
</evidence>
<keyword evidence="2 4" id="KW-0863">Zinc-finger</keyword>
<evidence type="ECO:0000313" key="9">
    <source>
        <dbReference type="Proteomes" id="UP001165190"/>
    </source>
</evidence>
<evidence type="ECO:0000256" key="5">
    <source>
        <dbReference type="SAM" id="MobiDB-lite"/>
    </source>
</evidence>
<dbReference type="InterPro" id="IPR013083">
    <property type="entry name" value="Znf_RING/FYVE/PHD"/>
</dbReference>
<dbReference type="CDD" id="cd16454">
    <property type="entry name" value="RING-H2_PA-TM-RING"/>
    <property type="match status" value="1"/>
</dbReference>
<evidence type="ECO:0000256" key="4">
    <source>
        <dbReference type="PROSITE-ProRule" id="PRU00175"/>
    </source>
</evidence>
<name>A0A9W7IR50_HIBTR</name>
<dbReference type="Proteomes" id="UP001165190">
    <property type="component" value="Unassembled WGS sequence"/>
</dbReference>
<organism evidence="8 9">
    <name type="scientific">Hibiscus trionum</name>
    <name type="common">Flower of an hour</name>
    <dbReference type="NCBI Taxonomy" id="183268"/>
    <lineage>
        <taxon>Eukaryota</taxon>
        <taxon>Viridiplantae</taxon>
        <taxon>Streptophyta</taxon>
        <taxon>Embryophyta</taxon>
        <taxon>Tracheophyta</taxon>
        <taxon>Spermatophyta</taxon>
        <taxon>Magnoliopsida</taxon>
        <taxon>eudicotyledons</taxon>
        <taxon>Gunneridae</taxon>
        <taxon>Pentapetalae</taxon>
        <taxon>rosids</taxon>
        <taxon>malvids</taxon>
        <taxon>Malvales</taxon>
        <taxon>Malvaceae</taxon>
        <taxon>Malvoideae</taxon>
        <taxon>Hibiscus</taxon>
    </lineage>
</organism>
<dbReference type="Pfam" id="PF13639">
    <property type="entry name" value="zf-RING_2"/>
    <property type="match status" value="1"/>
</dbReference>
<comment type="caution">
    <text evidence="8">The sequence shown here is derived from an EMBL/GenBank/DDBJ whole genome shotgun (WGS) entry which is preliminary data.</text>
</comment>
<dbReference type="PROSITE" id="PS50089">
    <property type="entry name" value="ZF_RING_2"/>
    <property type="match status" value="1"/>
</dbReference>
<gene>
    <name evidence="8" type="ORF">HRI_003528100</name>
</gene>
<protein>
    <recommendedName>
        <fullName evidence="7">RING-type domain-containing protein</fullName>
    </recommendedName>
</protein>
<keyword evidence="3" id="KW-0862">Zinc</keyword>